<dbReference type="EMBL" id="CP006773">
    <property type="protein sequence ID" value="AHD02948.1"/>
    <property type="molecule type" value="Genomic_DNA"/>
</dbReference>
<sequence>MIRESDISDALAARLEEVVGIPAIIWENEDAEPNPEEEYIVVELVRLPPQDATLNGDGTVQRGFMQAAVLTELGQLARRGERLAENIAEHFPKALKLAVPGGKITINRPAFIGKGYRDGTHWRVPVHIHYQAS</sequence>
<proteinExistence type="predicted"/>
<keyword evidence="2" id="KW-1185">Reference proteome</keyword>
<dbReference type="KEGG" id="lmd:METH_06870"/>
<dbReference type="InterPro" id="IPR025395">
    <property type="entry name" value="Phage_tail_terminator-like"/>
</dbReference>
<dbReference type="PATRIC" id="fig|999552.6.peg.1382"/>
<dbReference type="Proteomes" id="UP000018780">
    <property type="component" value="Chromosome"/>
</dbReference>
<name>V9VYC6_9RHOB</name>
<reference evidence="1 2" key="1">
    <citation type="submission" date="2013-09" db="EMBL/GenBank/DDBJ databases">
        <authorList>
            <consortium name="DOE Joint Genome Institute"/>
            <person name="Klenk H.-P."/>
            <person name="Huntemann M."/>
            <person name="Han J."/>
            <person name="Chen A."/>
            <person name="Kyrpides N."/>
            <person name="Mavromatis K."/>
            <person name="Markowitz V."/>
            <person name="Palaniappan K."/>
            <person name="Ivanova N."/>
            <person name="Schaumberg A."/>
            <person name="Pati A."/>
            <person name="Liolios K."/>
            <person name="Nordberg H.P."/>
            <person name="Cantor M.N."/>
            <person name="Hua S.X."/>
            <person name="Woyke T."/>
        </authorList>
    </citation>
    <scope>NUCLEOTIDE SEQUENCE [LARGE SCALE GENOMIC DNA]</scope>
    <source>
        <strain evidence="1 2">DSM 14336</strain>
    </source>
</reference>
<protein>
    <recommendedName>
        <fullName evidence="3">Tail terminator</fullName>
    </recommendedName>
</protein>
<dbReference type="OrthoDB" id="7858762at2"/>
<dbReference type="AlphaFoldDB" id="V9VYC6"/>
<evidence type="ECO:0000313" key="2">
    <source>
        <dbReference type="Proteomes" id="UP000018780"/>
    </source>
</evidence>
<evidence type="ECO:0008006" key="3">
    <source>
        <dbReference type="Google" id="ProtNLM"/>
    </source>
</evidence>
<dbReference type="HOGENOM" id="CLU_1904099_0_0_5"/>
<dbReference type="Pfam" id="PF13554">
    <property type="entry name" value="Phage_tail_terminator_5"/>
    <property type="match status" value="1"/>
</dbReference>
<dbReference type="RefSeq" id="WP_024089651.1">
    <property type="nucleotide sequence ID" value="NC_023135.1"/>
</dbReference>
<evidence type="ECO:0000313" key="1">
    <source>
        <dbReference type="EMBL" id="AHD02948.1"/>
    </source>
</evidence>
<accession>V9VYC6</accession>
<dbReference type="Gene3D" id="3.30.2000.20">
    <property type="match status" value="1"/>
</dbReference>
<gene>
    <name evidence="1" type="ORF">METH_06870</name>
</gene>
<organism evidence="1 2">
    <name type="scientific">Leisingera methylohalidivorans DSM 14336</name>
    <dbReference type="NCBI Taxonomy" id="999552"/>
    <lineage>
        <taxon>Bacteria</taxon>
        <taxon>Pseudomonadati</taxon>
        <taxon>Pseudomonadota</taxon>
        <taxon>Alphaproteobacteria</taxon>
        <taxon>Rhodobacterales</taxon>
        <taxon>Roseobacteraceae</taxon>
        <taxon>Leisingera</taxon>
    </lineage>
</organism>
<dbReference type="STRING" id="999552.METH_06870"/>